<protein>
    <submittedName>
        <fullName evidence="1">Uncharacterized protein</fullName>
    </submittedName>
</protein>
<dbReference type="AlphaFoldDB" id="I4DSG3"/>
<dbReference type="EMBL" id="AK405738">
    <property type="protein sequence ID" value="BAM20853.1"/>
    <property type="molecule type" value="mRNA"/>
</dbReference>
<reference evidence="1" key="1">
    <citation type="journal article" date="2012" name="BMC Biol.">
        <title>Comprehensive microarray-based analysis for stage-specific larval camouflage pattern-associated genes in the swallowtail butterfly, Papilio xuthus.</title>
        <authorList>
            <person name="Futahashi R."/>
            <person name="Shirataki H."/>
            <person name="Narita T."/>
            <person name="Mita K."/>
            <person name="Fujiwara H."/>
        </authorList>
    </citation>
    <scope>NUCLEOTIDE SEQUENCE</scope>
    <source>
        <tissue evidence="1">Epidermis</tissue>
    </source>
</reference>
<sequence>VHILGPAAILRVLPVAAARGTPRAAAGALQDAAQRPTLRYFFYYCNKEIVLIV</sequence>
<organism evidence="1">
    <name type="scientific">Papilio polytes</name>
    <name type="common">Common mormon</name>
    <name type="synonym">Swallowtail butterfly</name>
    <dbReference type="NCBI Taxonomy" id="76194"/>
    <lineage>
        <taxon>Eukaryota</taxon>
        <taxon>Metazoa</taxon>
        <taxon>Ecdysozoa</taxon>
        <taxon>Arthropoda</taxon>
        <taxon>Hexapoda</taxon>
        <taxon>Insecta</taxon>
        <taxon>Pterygota</taxon>
        <taxon>Neoptera</taxon>
        <taxon>Endopterygota</taxon>
        <taxon>Lepidoptera</taxon>
        <taxon>Glossata</taxon>
        <taxon>Ditrysia</taxon>
        <taxon>Papilionoidea</taxon>
        <taxon>Papilionidae</taxon>
        <taxon>Papilioninae</taxon>
        <taxon>Papilio</taxon>
    </lineage>
</organism>
<evidence type="ECO:0000313" key="1">
    <source>
        <dbReference type="EMBL" id="BAM20853.1"/>
    </source>
</evidence>
<accession>I4DSG3</accession>
<feature type="non-terminal residue" evidence="1">
    <location>
        <position position="1"/>
    </location>
</feature>
<proteinExistence type="evidence at transcript level"/>
<name>I4DSG3_PAPPL</name>